<dbReference type="Pfam" id="PF00550">
    <property type="entry name" value="PP-binding"/>
    <property type="match status" value="2"/>
</dbReference>
<feature type="domain" description="Ketosynthase family 3 (KS3)" evidence="9">
    <location>
        <begin position="10"/>
        <end position="440"/>
    </location>
</feature>
<dbReference type="InterPro" id="IPR042099">
    <property type="entry name" value="ANL_N_sf"/>
</dbReference>
<dbReference type="InterPro" id="IPR001227">
    <property type="entry name" value="Ac_transferase_dom_sf"/>
</dbReference>
<evidence type="ECO:0000256" key="7">
    <source>
        <dbReference type="PROSITE-ProRule" id="PRU01363"/>
    </source>
</evidence>
<dbReference type="PROSITE" id="PS50075">
    <property type="entry name" value="CARRIER"/>
    <property type="match status" value="1"/>
</dbReference>
<dbReference type="GO" id="GO:0044550">
    <property type="term" value="P:secondary metabolite biosynthetic process"/>
    <property type="evidence" value="ECO:0007669"/>
    <property type="project" value="UniProtKB-ARBA"/>
</dbReference>
<dbReference type="SMART" id="SM00827">
    <property type="entry name" value="PKS_AT"/>
    <property type="match status" value="1"/>
</dbReference>
<feature type="domain" description="Carrier" evidence="8">
    <location>
        <begin position="2439"/>
        <end position="2537"/>
    </location>
</feature>
<dbReference type="InterPro" id="IPR020841">
    <property type="entry name" value="PKS_Beta-ketoAc_synthase_dom"/>
</dbReference>
<keyword evidence="6" id="KW-0012">Acyltransferase</keyword>
<dbReference type="InterPro" id="IPR014031">
    <property type="entry name" value="Ketoacyl_synth_C"/>
</dbReference>
<dbReference type="EMBL" id="CP017827">
    <property type="protein sequence ID" value="APA15016.1"/>
    <property type="molecule type" value="Genomic_DNA"/>
</dbReference>
<evidence type="ECO:0000256" key="5">
    <source>
        <dbReference type="ARBA" id="ARBA00022737"/>
    </source>
</evidence>
<dbReference type="PANTHER" id="PTHR45681">
    <property type="entry name" value="POLYKETIDE SYNTHASE 44-RELATED"/>
    <property type="match status" value="1"/>
</dbReference>
<dbReference type="SUPFAM" id="SSF52151">
    <property type="entry name" value="FabD/lysophospholipase-like"/>
    <property type="match status" value="1"/>
</dbReference>
<dbReference type="Gene3D" id="3.30.559.10">
    <property type="entry name" value="Chloramphenicol acetyltransferase-like domain"/>
    <property type="match status" value="1"/>
</dbReference>
<dbReference type="PROSITE" id="PS52004">
    <property type="entry name" value="KS3_2"/>
    <property type="match status" value="1"/>
</dbReference>
<sequence>MDRHHEFPNGEPIAIIGTGCRFPGGASSPSKLWGLLRTPHDLRQDIPPSRFDHQSFRTIIQSKQGYFLSEDHQHFDHHFFNIPPAEAETIDPQHRLLLECVYEALESAGQSITGLQGSSTAVYTGLTASDYTNITTHDHQNIPRYAATSTHNNMISNRVSYFFDWRGPSMTIDTACSSSLVAVHLAVQALRSGEAELAIASGANLLLDPERFIEASNLNMLSPTGRCHMWDRRADGYARGEGIAAIVMKPLRHAIRDGDYVECVIRETGVNQDGRTPGITMPNAQAQLALIEKTYRRAGLDCKNEKDRCQYFEAHGTGTVGDIKEAEAIQTAFFGSETASEHLVKSQPLYVGSLKTVMGHSEGCAGIAGLLKASLSIQNACIPPNFGLESLHPDVQPFCSQLKIPTQLTPWPELELGEPRRASVNSFGFGGTNVHAILEQYIPPPTAAQEASLELQGTVVLPFVFSSNSEQSLATLLQSYAQWLDDHPTANLQELSHVLHSRRSKLAIRTYFSASTIKQLSSKIYERLASVKVDSPTIFGVRTNSSSRQAKILGVFTGQGAHRPAMGKMLLKIPFLRRKFDFLEGILADLPEKDRPTWSLIAKLQDEGQTSDFQRPDISQPLQAALQIVLVDLLRHVGVEFQAVVGHSSGEIAAAYTAGFLDASDAIRIAYYRGLCVQSIITADGLTGAMITAHITAKDADTLTKLPELSGRVSIAAISSPSSVTISGDAEAISVASNILTKTGHSSRPLRVNVGYHSQQMARCADLYRECLTSHDIRVHSPAEGAPVWYSSVEGWGRIKDSNSHQLAATYWTENLLKTVHFSQAVSQIMDSEKACNLGIEIGAVTMLKGAVSDILSSSSTLPDLGRPPAFPYMGVLQNDKDELESISDTLGFVWCSISSSSSVNLDAYTRLLNTDGGFDRKPMPSKILKTLPTYPWEHNRQLWSESRRHRFFRTCAGKSHSLLGVKSPESTEDDHRWTNVLKASSVSWFFSHNSSNSMGKRRKMFPIATYISMALEASLALAAGRQIGLLTIEDIEILRPVVFEREDSQVETLVSMALAKSVSSSYIAAGFKIYASSDDDASTDLLKLVARGTVRVMLGMSTQLVCNPEAVGLSDTPSHVDVDEFYYSFKDFYQGTDGVRQLLSGLKRTPSGCAGSLDSLNPELLREDYSFHPAMLEGMIHSVVATLWLTMSDQQWMPSSHIPTKIDYIAVNPSLSTSVGTRMKTLGISQCERGIIRGSSELITRNTSQIVARLEGVTFASQAVVAKLPQTFPLPPKRPVTVKEDSTIKQKILTTDTKEAAVKYLLSAFIAYLCQALRFSEDDRLGLEDVPLIELGVDSLVALDIRSWFAKEVSFSISVLDVLGGSSALELASNAVEKMCHRQPPSMKFPTNEVPQPSLDSCGLDSQSTSGGTAESSFVMVESPPVQQSDLPLCEWSGPLSQAQSRFWFVHSSLDGSKALNVSFYYHFIGPLRMPDLKAAVLTMGERHEALRTCYFVQGSRPMQGIMVKSRLVLEHKAISGKEDVDTEFTQLKNHIYDLHHGDTMKMLLLQESSTSNYLLFGYHHLTMDGYSFQQVFLPELEKLYCGESLSPCIRQFREHSQMEHDALQNGDLSAEIAYWKTQFQELPPVLPLFPMSRTTSRKNLSQYDYSQVELVINAATTARVRKVAQSLQSSPFHVYVTVLQVLLTKLLGIDDFCIGIADANRVDEKDAGVIGLYLNFLPLRFQRNREQLFSEAVKVTRTTAYNAMANSQLPFDALLKELHVPRSAKYAPLFQVFANYRSARVEKGSFADLQGRSHDVQLTKAAYDLGLDIGEGVDGKTQIVFMLQASLYSESDAEMIQRSYSHLLESLTLQPDKVIEDFTAYHPQDIQSALDLGRGEVIPSEWPETLLHRVDIMAQSRGFDVAVKDSNDSLTYAELERRSNNIAQELLKQGLCPGDRVAIFQEPSVDWVCSVLAIMRVAAIYVPLDLRNPISRLKIIVSISNAAIILVHNATLADVKNLEFTPDKVVNISAVHAATPLDSTEHTSMNNSRADSPAVILFTSGSTGTPKGITLTHASLRCAIESHVVAMRLSDREVVLQHSAYSFDISLAQIFMGISTGGTVYVASKTQRGDPVALAKLLQAEKISYFIGTSSENLAIIRYGAEFLSQNTSWKYASCGGEPFIEALRQEFRNISLPQLRVFNVYGPAEATIAATLVEVLYQDDPLHSQTEQIGNQITSIGFPLPNYSLCVVDDNLDPVAAGVSGELLIGGGGVATGYLENEKLSRERFIPDRYGSSEFQAQGWYTLFRTGDRARLQADGSFIFEGRVDGDTLIKLRGLRIDLGDIESTIFTTANGKLSEVAVSLRGEPQFLVGHVVLSPMFAASDLDIDSFLEELLLKLPLAMYMKPAMLIPVDSLPMTIHGKRDRKAIATLPLGMDDEDNRLGDVEDLDSVTTEDLTETEERLKNIWLAILPAEAVSARQRQVPNGQGKKKNSDAIHSHTDFFAVGGNSLLLAQLQAEIKKEFGVMLPIKLLMEVCTEGLGELADMVEAAEA</sequence>
<evidence type="ECO:0000313" key="11">
    <source>
        <dbReference type="EMBL" id="APA15016.1"/>
    </source>
</evidence>
<dbReference type="CDD" id="cd05930">
    <property type="entry name" value="A_NRPS"/>
    <property type="match status" value="1"/>
</dbReference>
<evidence type="ECO:0000259" key="10">
    <source>
        <dbReference type="PROSITE" id="PS52019"/>
    </source>
</evidence>
<dbReference type="InterPro" id="IPR050444">
    <property type="entry name" value="Polyketide_Synthase"/>
</dbReference>
<dbReference type="InterPro" id="IPR009081">
    <property type="entry name" value="PP-bd_ACP"/>
</dbReference>
<dbReference type="CDD" id="cd19532">
    <property type="entry name" value="C_PKS-NRPS"/>
    <property type="match status" value="1"/>
</dbReference>
<dbReference type="InterPro" id="IPR018201">
    <property type="entry name" value="Ketoacyl_synth_AS"/>
</dbReference>
<dbReference type="Gene3D" id="3.40.50.12780">
    <property type="entry name" value="N-terminal domain of ligase-like"/>
    <property type="match status" value="1"/>
</dbReference>
<evidence type="ECO:0000259" key="8">
    <source>
        <dbReference type="PROSITE" id="PS50075"/>
    </source>
</evidence>
<dbReference type="GO" id="GO:0006633">
    <property type="term" value="P:fatty acid biosynthetic process"/>
    <property type="evidence" value="ECO:0007669"/>
    <property type="project" value="InterPro"/>
</dbReference>
<dbReference type="InterPro" id="IPR036736">
    <property type="entry name" value="ACP-like_sf"/>
</dbReference>
<dbReference type="PANTHER" id="PTHR45681:SF6">
    <property type="entry name" value="POLYKETIDE SYNTHASE 37"/>
    <property type="match status" value="1"/>
</dbReference>
<dbReference type="InterPro" id="IPR016035">
    <property type="entry name" value="Acyl_Trfase/lysoPLipase"/>
</dbReference>
<dbReference type="PROSITE" id="PS00455">
    <property type="entry name" value="AMP_BINDING"/>
    <property type="match status" value="1"/>
</dbReference>
<dbReference type="Gene3D" id="3.30.300.30">
    <property type="match status" value="1"/>
</dbReference>
<dbReference type="InterPro" id="IPR006162">
    <property type="entry name" value="Ppantetheine_attach_site"/>
</dbReference>
<feature type="domain" description="PKS/mFAS DH" evidence="10">
    <location>
        <begin position="961"/>
        <end position="1269"/>
    </location>
</feature>
<evidence type="ECO:0000259" key="9">
    <source>
        <dbReference type="PROSITE" id="PS52004"/>
    </source>
</evidence>
<comment type="caution">
    <text evidence="7">Lacks conserved residue(s) required for the propagation of feature annotation.</text>
</comment>
<dbReference type="InterPro" id="IPR014043">
    <property type="entry name" value="Acyl_transferase_dom"/>
</dbReference>
<dbReference type="InterPro" id="IPR016039">
    <property type="entry name" value="Thiolase-like"/>
</dbReference>
<dbReference type="Gene3D" id="3.10.129.110">
    <property type="entry name" value="Polyketide synthase dehydratase"/>
    <property type="match status" value="1"/>
</dbReference>
<dbReference type="Pfam" id="PF02801">
    <property type="entry name" value="Ketoacyl-synt_C"/>
    <property type="match status" value="1"/>
</dbReference>
<dbReference type="GO" id="GO:0004315">
    <property type="term" value="F:3-oxoacyl-[acyl-carrier-protein] synthase activity"/>
    <property type="evidence" value="ECO:0007669"/>
    <property type="project" value="InterPro"/>
</dbReference>
<name>A0A1D9QJA8_SCLS1</name>
<dbReference type="Gene3D" id="1.10.1200.10">
    <property type="entry name" value="ACP-like"/>
    <property type="match status" value="1"/>
</dbReference>
<dbReference type="OrthoDB" id="329835at2759"/>
<protein>
    <submittedName>
        <fullName evidence="11">Uncharacterized protein</fullName>
    </submittedName>
</protein>
<dbReference type="VEuPathDB" id="FungiDB:sscle_14g097860"/>
<dbReference type="PROSITE" id="PS52019">
    <property type="entry name" value="PKS_MFAS_DH"/>
    <property type="match status" value="1"/>
</dbReference>
<dbReference type="SMART" id="SM00825">
    <property type="entry name" value="PKS_KS"/>
    <property type="match status" value="1"/>
</dbReference>
<accession>A0A1D9QJA8</accession>
<dbReference type="Pfam" id="PF16197">
    <property type="entry name" value="KAsynt_C_assoc"/>
    <property type="match status" value="1"/>
</dbReference>
<dbReference type="Pfam" id="PF21089">
    <property type="entry name" value="PKS_DH_N"/>
    <property type="match status" value="1"/>
</dbReference>
<dbReference type="Proteomes" id="UP000177798">
    <property type="component" value="Chromosome 14"/>
</dbReference>
<dbReference type="InterPro" id="IPR016036">
    <property type="entry name" value="Malonyl_transacylase_ACP-bd"/>
</dbReference>
<organism evidence="11 12">
    <name type="scientific">Sclerotinia sclerotiorum (strain ATCC 18683 / 1980 / Ss-1)</name>
    <name type="common">White mold</name>
    <name type="synonym">Whetzelinia sclerotiorum</name>
    <dbReference type="NCBI Taxonomy" id="665079"/>
    <lineage>
        <taxon>Eukaryota</taxon>
        <taxon>Fungi</taxon>
        <taxon>Dikarya</taxon>
        <taxon>Ascomycota</taxon>
        <taxon>Pezizomycotina</taxon>
        <taxon>Leotiomycetes</taxon>
        <taxon>Helotiales</taxon>
        <taxon>Sclerotiniaceae</taxon>
        <taxon>Sclerotinia</taxon>
    </lineage>
</organism>
<gene>
    <name evidence="11" type="ORF">sscle_14g097860</name>
</gene>
<keyword evidence="1" id="KW-0596">Phosphopantetheine</keyword>
<dbReference type="InterPro" id="IPR020806">
    <property type="entry name" value="PKS_PP-bd"/>
</dbReference>
<keyword evidence="4" id="KW-0808">Transferase</keyword>
<evidence type="ECO:0000256" key="1">
    <source>
        <dbReference type="ARBA" id="ARBA00022450"/>
    </source>
</evidence>
<reference evidence="12" key="1">
    <citation type="journal article" date="2017" name="Genome Biol. Evol.">
        <title>The complete genome sequence of the phytopathogenic fungus Sclerotinia sclerotiorum reveals insights into the genome architecture of broad host range pathogens.</title>
        <authorList>
            <person name="Derbyshire M."/>
            <person name="Denton-Giles M."/>
            <person name="Hegedus D."/>
            <person name="Seifbarghy S."/>
            <person name="Rollins J."/>
            <person name="van Kan J."/>
            <person name="Seidl M.F."/>
            <person name="Faino L."/>
            <person name="Mbengue M."/>
            <person name="Navaud O."/>
            <person name="Raffaele S."/>
            <person name="Hammond-Kosack K."/>
            <person name="Heard S."/>
            <person name="Oliver R."/>
        </authorList>
    </citation>
    <scope>NUCLEOTIDE SEQUENCE [LARGE SCALE GENOMIC DNA]</scope>
    <source>
        <strain evidence="12">ATCC 18683 / 1980 / Ss-1</strain>
    </source>
</reference>
<dbReference type="Gene3D" id="3.40.47.10">
    <property type="match status" value="1"/>
</dbReference>
<feature type="region of interest" description="C-terminal hotdog fold" evidence="7">
    <location>
        <begin position="1117"/>
        <end position="1269"/>
    </location>
</feature>
<dbReference type="InterPro" id="IPR020845">
    <property type="entry name" value="AMP-binding_CS"/>
</dbReference>
<dbReference type="Pfam" id="PF00109">
    <property type="entry name" value="ketoacyl-synt"/>
    <property type="match status" value="1"/>
</dbReference>
<keyword evidence="5" id="KW-0677">Repeat</keyword>
<dbReference type="SUPFAM" id="SSF47336">
    <property type="entry name" value="ACP-like"/>
    <property type="match status" value="2"/>
</dbReference>
<keyword evidence="3" id="KW-0436">Ligase</keyword>
<dbReference type="InterPro" id="IPR042104">
    <property type="entry name" value="PKS_dehydratase_sf"/>
</dbReference>
<dbReference type="SUPFAM" id="SSF56801">
    <property type="entry name" value="Acetyl-CoA synthetase-like"/>
    <property type="match status" value="1"/>
</dbReference>
<dbReference type="Pfam" id="PF00668">
    <property type="entry name" value="Condensation"/>
    <property type="match status" value="1"/>
</dbReference>
<keyword evidence="2" id="KW-0597">Phosphoprotein</keyword>
<dbReference type="InterPro" id="IPR049900">
    <property type="entry name" value="PKS_mFAS_DH"/>
</dbReference>
<dbReference type="InterPro" id="IPR045851">
    <property type="entry name" value="AMP-bd_C_sf"/>
</dbReference>
<evidence type="ECO:0000256" key="4">
    <source>
        <dbReference type="ARBA" id="ARBA00022679"/>
    </source>
</evidence>
<dbReference type="SUPFAM" id="SSF55048">
    <property type="entry name" value="Probable ACP-binding domain of malonyl-CoA ACP transacylase"/>
    <property type="match status" value="1"/>
</dbReference>
<dbReference type="Gene3D" id="3.40.366.10">
    <property type="entry name" value="Malonyl-Coenzyme A Acyl Carrier Protein, domain 2"/>
    <property type="match status" value="1"/>
</dbReference>
<proteinExistence type="predicted"/>
<dbReference type="GO" id="GO:0031177">
    <property type="term" value="F:phosphopantetheine binding"/>
    <property type="evidence" value="ECO:0007669"/>
    <property type="project" value="InterPro"/>
</dbReference>
<dbReference type="Pfam" id="PF00501">
    <property type="entry name" value="AMP-binding"/>
    <property type="match status" value="1"/>
</dbReference>
<dbReference type="SMART" id="SM00823">
    <property type="entry name" value="PKS_PP"/>
    <property type="match status" value="1"/>
</dbReference>
<dbReference type="InterPro" id="IPR023213">
    <property type="entry name" value="CAT-like_dom_sf"/>
</dbReference>
<dbReference type="CDD" id="cd00833">
    <property type="entry name" value="PKS"/>
    <property type="match status" value="1"/>
</dbReference>
<evidence type="ECO:0000256" key="6">
    <source>
        <dbReference type="ARBA" id="ARBA00023315"/>
    </source>
</evidence>
<dbReference type="SUPFAM" id="SSF52777">
    <property type="entry name" value="CoA-dependent acyltransferases"/>
    <property type="match status" value="2"/>
</dbReference>
<dbReference type="SUPFAM" id="SSF53901">
    <property type="entry name" value="Thiolase-like"/>
    <property type="match status" value="1"/>
</dbReference>
<dbReference type="PROSITE" id="PS00012">
    <property type="entry name" value="PHOSPHOPANTETHEINE"/>
    <property type="match status" value="1"/>
</dbReference>
<dbReference type="InterPro" id="IPR000873">
    <property type="entry name" value="AMP-dep_synth/lig_dom"/>
</dbReference>
<evidence type="ECO:0000256" key="3">
    <source>
        <dbReference type="ARBA" id="ARBA00022598"/>
    </source>
</evidence>
<dbReference type="Pfam" id="PF00698">
    <property type="entry name" value="Acyl_transf_1"/>
    <property type="match status" value="1"/>
</dbReference>
<dbReference type="SMART" id="SM00826">
    <property type="entry name" value="PKS_DH"/>
    <property type="match status" value="1"/>
</dbReference>
<evidence type="ECO:0000313" key="12">
    <source>
        <dbReference type="Proteomes" id="UP000177798"/>
    </source>
</evidence>
<dbReference type="GO" id="GO:0016874">
    <property type="term" value="F:ligase activity"/>
    <property type="evidence" value="ECO:0007669"/>
    <property type="project" value="UniProtKB-KW"/>
</dbReference>
<dbReference type="InterPro" id="IPR020807">
    <property type="entry name" value="PKS_DH"/>
</dbReference>
<evidence type="ECO:0000256" key="2">
    <source>
        <dbReference type="ARBA" id="ARBA00022553"/>
    </source>
</evidence>
<dbReference type="InterPro" id="IPR001242">
    <property type="entry name" value="Condensation_dom"/>
</dbReference>
<dbReference type="InterPro" id="IPR014030">
    <property type="entry name" value="Ketoacyl_synth_N"/>
</dbReference>
<dbReference type="PROSITE" id="PS00606">
    <property type="entry name" value="KS3_1"/>
    <property type="match status" value="1"/>
</dbReference>
<dbReference type="InterPro" id="IPR032821">
    <property type="entry name" value="PKS_assoc"/>
</dbReference>
<dbReference type="InterPro" id="IPR049552">
    <property type="entry name" value="PKS_DH_N"/>
</dbReference>
<feature type="region of interest" description="N-terminal hotdog fold" evidence="7">
    <location>
        <begin position="961"/>
        <end position="1102"/>
    </location>
</feature>
<dbReference type="Gene3D" id="3.30.559.30">
    <property type="entry name" value="Nonribosomal peptide synthetase, condensation domain"/>
    <property type="match status" value="1"/>
</dbReference>